<dbReference type="GO" id="GO:0035870">
    <property type="term" value="F:dITP diphosphatase activity"/>
    <property type="evidence" value="ECO:0007669"/>
    <property type="project" value="UniProtKB-UniRule"/>
</dbReference>
<evidence type="ECO:0000256" key="10">
    <source>
        <dbReference type="HAMAP-Rule" id="MF_01405"/>
    </source>
</evidence>
<reference evidence="13" key="3">
    <citation type="submission" date="2023-04" db="EMBL/GenBank/DDBJ databases">
        <authorList>
            <person name="Wang Y."/>
        </authorList>
    </citation>
    <scope>NUCLEOTIDE SEQUENCE</scope>
    <source>
        <strain evidence="13">ZW18</strain>
    </source>
</reference>
<dbReference type="EMBL" id="CP123735">
    <property type="protein sequence ID" value="WGO86827.1"/>
    <property type="molecule type" value="Genomic_DNA"/>
</dbReference>
<dbReference type="GO" id="GO:0017111">
    <property type="term" value="F:ribonucleoside triphosphate phosphatase activity"/>
    <property type="evidence" value="ECO:0007669"/>
    <property type="project" value="InterPro"/>
</dbReference>
<dbReference type="GO" id="GO:0036220">
    <property type="term" value="F:ITP diphosphatase activity"/>
    <property type="evidence" value="ECO:0007669"/>
    <property type="project" value="UniProtKB-UniRule"/>
</dbReference>
<reference evidence="12 14" key="1">
    <citation type="submission" date="2016-10" db="EMBL/GenBank/DDBJ databases">
        <authorList>
            <person name="Varghese N."/>
            <person name="Submissions S."/>
        </authorList>
    </citation>
    <scope>NUCLEOTIDE SEQUENCE [LARGE SCALE GENOMIC DNA]</scope>
    <source>
        <strain evidence="12 14">ATCC 43761</strain>
    </source>
</reference>
<dbReference type="InterPro" id="IPR029001">
    <property type="entry name" value="ITPase-like_fam"/>
</dbReference>
<evidence type="ECO:0000256" key="7">
    <source>
        <dbReference type="ARBA" id="ARBA00023080"/>
    </source>
</evidence>
<dbReference type="PANTHER" id="PTHR11067:SF9">
    <property type="entry name" value="INOSINE TRIPHOSPHATE PYROPHOSPHATASE"/>
    <property type="match status" value="1"/>
</dbReference>
<dbReference type="GO" id="GO:0009146">
    <property type="term" value="P:purine nucleoside triphosphate catabolic process"/>
    <property type="evidence" value="ECO:0007669"/>
    <property type="project" value="UniProtKB-UniRule"/>
</dbReference>
<comment type="catalytic activity">
    <reaction evidence="9 10">
        <text>XTP + H2O = XMP + diphosphate + H(+)</text>
        <dbReference type="Rhea" id="RHEA:28610"/>
        <dbReference type="ChEBI" id="CHEBI:15377"/>
        <dbReference type="ChEBI" id="CHEBI:15378"/>
        <dbReference type="ChEBI" id="CHEBI:33019"/>
        <dbReference type="ChEBI" id="CHEBI:57464"/>
        <dbReference type="ChEBI" id="CHEBI:61314"/>
        <dbReference type="EC" id="3.6.1.66"/>
    </reaction>
</comment>
<evidence type="ECO:0000256" key="6">
    <source>
        <dbReference type="ARBA" id="ARBA00022842"/>
    </source>
</evidence>
<evidence type="ECO:0000256" key="2">
    <source>
        <dbReference type="ARBA" id="ARBA00011738"/>
    </source>
</evidence>
<reference evidence="13" key="2">
    <citation type="journal article" date="2022" name="Food Funct.">
        <title>Lactobacillus kefiranofaciens ZW18 from Kefir enhances the anti-tumor effect of anti-programmed cell death 1 (PD-1) immunotherapy by modulating the gut microbiota.</title>
        <authorList>
            <person name="Zhao J."/>
            <person name="Wang Y."/>
            <person name="Wang J."/>
            <person name="Lv M."/>
            <person name="Zhou C."/>
            <person name="Jia L."/>
            <person name="Geng W."/>
        </authorList>
    </citation>
    <scope>NUCLEOTIDE SEQUENCE</scope>
    <source>
        <strain evidence="13">ZW18</strain>
    </source>
</reference>
<feature type="binding site" evidence="10">
    <location>
        <position position="73"/>
    </location>
    <ligand>
        <name>Mg(2+)</name>
        <dbReference type="ChEBI" id="CHEBI:18420"/>
    </ligand>
</feature>
<evidence type="ECO:0000256" key="3">
    <source>
        <dbReference type="ARBA" id="ARBA00022723"/>
    </source>
</evidence>
<name>A0AAX3UGR2_9LACO</name>
<feature type="binding site" evidence="10">
    <location>
        <position position="74"/>
    </location>
    <ligand>
        <name>substrate</name>
    </ligand>
</feature>
<dbReference type="CDD" id="cd00515">
    <property type="entry name" value="HAM1"/>
    <property type="match status" value="1"/>
</dbReference>
<evidence type="ECO:0000313" key="13">
    <source>
        <dbReference type="EMBL" id="WGO86827.1"/>
    </source>
</evidence>
<gene>
    <name evidence="13" type="ORF">QEJ78_05355</name>
    <name evidence="12" type="ORF">SAMN02983011_00259</name>
</gene>
<proteinExistence type="inferred from homology"/>
<evidence type="ECO:0000256" key="8">
    <source>
        <dbReference type="ARBA" id="ARBA00051875"/>
    </source>
</evidence>
<dbReference type="Proteomes" id="UP000181860">
    <property type="component" value="Unassembled WGS sequence"/>
</dbReference>
<dbReference type="Pfam" id="PF01725">
    <property type="entry name" value="Ham1p_like"/>
    <property type="match status" value="1"/>
</dbReference>
<dbReference type="NCBIfam" id="TIGR00042">
    <property type="entry name" value="RdgB/HAM1 family non-canonical purine NTP pyrophosphatase"/>
    <property type="match status" value="1"/>
</dbReference>
<feature type="binding site" evidence="10">
    <location>
        <begin position="187"/>
        <end position="188"/>
    </location>
    <ligand>
        <name>substrate</name>
    </ligand>
</feature>
<evidence type="ECO:0000256" key="1">
    <source>
        <dbReference type="ARBA" id="ARBA00008023"/>
    </source>
</evidence>
<feature type="active site" description="Proton acceptor" evidence="10">
    <location>
        <position position="73"/>
    </location>
</feature>
<dbReference type="Gene3D" id="3.90.950.10">
    <property type="match status" value="1"/>
</dbReference>
<dbReference type="HAMAP" id="MF_01405">
    <property type="entry name" value="Non_canon_purine_NTPase"/>
    <property type="match status" value="1"/>
</dbReference>
<evidence type="ECO:0000256" key="5">
    <source>
        <dbReference type="ARBA" id="ARBA00022801"/>
    </source>
</evidence>
<dbReference type="GO" id="GO:0005829">
    <property type="term" value="C:cytosol"/>
    <property type="evidence" value="ECO:0007669"/>
    <property type="project" value="TreeGrafter"/>
</dbReference>
<comment type="subunit">
    <text evidence="2 10">Homodimer.</text>
</comment>
<dbReference type="FunFam" id="3.90.950.10:FF:000001">
    <property type="entry name" value="dITP/XTP pyrophosphatase"/>
    <property type="match status" value="1"/>
</dbReference>
<accession>A0AAX3UGR2</accession>
<evidence type="ECO:0000256" key="9">
    <source>
        <dbReference type="ARBA" id="ARBA00052017"/>
    </source>
</evidence>
<keyword evidence="7 10" id="KW-0546">Nucleotide metabolism</keyword>
<dbReference type="EMBL" id="FMXC01000002">
    <property type="protein sequence ID" value="SDA39442.1"/>
    <property type="molecule type" value="Genomic_DNA"/>
</dbReference>
<comment type="caution">
    <text evidence="10">Lacks conserved residue(s) required for the propagation of feature annotation.</text>
</comment>
<dbReference type="Proteomes" id="UP001242513">
    <property type="component" value="Chromosome"/>
</dbReference>
<feature type="binding site" evidence="10">
    <location>
        <begin position="159"/>
        <end position="162"/>
    </location>
    <ligand>
        <name>substrate</name>
    </ligand>
</feature>
<dbReference type="GO" id="GO:0036222">
    <property type="term" value="F:XTP diphosphatase activity"/>
    <property type="evidence" value="ECO:0007669"/>
    <property type="project" value="UniProtKB-UniRule"/>
</dbReference>
<keyword evidence="5 10" id="KW-0378">Hydrolase</keyword>
<dbReference type="EC" id="3.6.1.66" evidence="10"/>
<comment type="function">
    <text evidence="10">Pyrophosphatase that catalyzes the hydrolysis of nucleoside triphosphates to their monophosphate derivatives, with a high preference for the non-canonical purine nucleotides XTP (xanthosine triphosphate), dITP (deoxyinosine triphosphate) and ITP. Seems to function as a house-cleaning enzyme that removes non-canonical purine nucleotides from the nucleotide pool, thus preventing their incorporation into DNA/RNA and avoiding chromosomal lesions.</text>
</comment>
<dbReference type="AlphaFoldDB" id="A0AAX3UGR2"/>
<dbReference type="InterPro" id="IPR002637">
    <property type="entry name" value="RdgB/HAM1"/>
</dbReference>
<comment type="cofactor">
    <cofactor evidence="10">
        <name>Mg(2+)</name>
        <dbReference type="ChEBI" id="CHEBI:18420"/>
    </cofactor>
    <text evidence="10">Binds 1 Mg(2+) ion per subunit.</text>
</comment>
<comment type="catalytic activity">
    <reaction evidence="8 10">
        <text>dITP + H2O = dIMP + diphosphate + H(+)</text>
        <dbReference type="Rhea" id="RHEA:28342"/>
        <dbReference type="ChEBI" id="CHEBI:15377"/>
        <dbReference type="ChEBI" id="CHEBI:15378"/>
        <dbReference type="ChEBI" id="CHEBI:33019"/>
        <dbReference type="ChEBI" id="CHEBI:61194"/>
        <dbReference type="ChEBI" id="CHEBI:61382"/>
        <dbReference type="EC" id="3.6.1.66"/>
    </reaction>
</comment>
<evidence type="ECO:0000256" key="4">
    <source>
        <dbReference type="ARBA" id="ARBA00022741"/>
    </source>
</evidence>
<keyword evidence="3 10" id="KW-0479">Metal-binding</keyword>
<comment type="catalytic activity">
    <reaction evidence="10">
        <text>ITP + H2O = IMP + diphosphate + H(+)</text>
        <dbReference type="Rhea" id="RHEA:29399"/>
        <dbReference type="ChEBI" id="CHEBI:15377"/>
        <dbReference type="ChEBI" id="CHEBI:15378"/>
        <dbReference type="ChEBI" id="CHEBI:33019"/>
        <dbReference type="ChEBI" id="CHEBI:58053"/>
        <dbReference type="ChEBI" id="CHEBI:61402"/>
        <dbReference type="EC" id="3.6.1.66"/>
    </reaction>
</comment>
<protein>
    <recommendedName>
        <fullName evidence="10">dITP/XTP pyrophosphatase</fullName>
        <ecNumber evidence="10">3.6.1.66</ecNumber>
    </recommendedName>
    <alternativeName>
        <fullName evidence="10">Non-canonical purine NTP pyrophosphatase</fullName>
    </alternativeName>
    <alternativeName>
        <fullName evidence="10">Non-standard purine NTP pyrophosphatase</fullName>
    </alternativeName>
    <alternativeName>
        <fullName evidence="10">Nucleoside-triphosphate diphosphatase</fullName>
    </alternativeName>
    <alternativeName>
        <fullName evidence="10">Nucleoside-triphosphate pyrophosphatase</fullName>
        <shortName evidence="10">NTPase</shortName>
    </alternativeName>
</protein>
<evidence type="ECO:0000313" key="15">
    <source>
        <dbReference type="Proteomes" id="UP001242513"/>
    </source>
</evidence>
<dbReference type="NCBIfam" id="NF011397">
    <property type="entry name" value="PRK14822.1"/>
    <property type="match status" value="1"/>
</dbReference>
<dbReference type="InterPro" id="IPR020922">
    <property type="entry name" value="dITP/XTP_pyrophosphatase"/>
</dbReference>
<comment type="similarity">
    <text evidence="1 10 11">Belongs to the HAM1 NTPase family.</text>
</comment>
<sequence>MVKEILFATGNQGKAKELKEAFKVAGVDVEIKTNADLDNPPHPIESGHTFEANAKIKAHELADFSKLPTIADDSGLMVDALDGEPGVRSARYAGEAHNDAKNNAKLLANLGGVPEEKRTAKFWTTIVVSMPGEFDKDLVVSGTCAGRILAAPPEGEDGFGYDPLFFIPDKGKTFAQMTTDEKNEISHRGNAIRELLKQLPDWLKQFD</sequence>
<keyword evidence="6 10" id="KW-0460">Magnesium</keyword>
<dbReference type="GO" id="GO:0046872">
    <property type="term" value="F:metal ion binding"/>
    <property type="evidence" value="ECO:0007669"/>
    <property type="project" value="UniProtKB-KW"/>
</dbReference>
<keyword evidence="14" id="KW-1185">Reference proteome</keyword>
<feature type="binding site" evidence="10">
    <location>
        <begin position="9"/>
        <end position="14"/>
    </location>
    <ligand>
        <name>substrate</name>
    </ligand>
</feature>
<feature type="binding site" evidence="10">
    <location>
        <position position="182"/>
    </location>
    <ligand>
        <name>substrate</name>
    </ligand>
</feature>
<dbReference type="GO" id="GO:0009117">
    <property type="term" value="P:nucleotide metabolic process"/>
    <property type="evidence" value="ECO:0007669"/>
    <property type="project" value="UniProtKB-KW"/>
</dbReference>
<dbReference type="GO" id="GO:0000166">
    <property type="term" value="F:nucleotide binding"/>
    <property type="evidence" value="ECO:0007669"/>
    <property type="project" value="UniProtKB-KW"/>
</dbReference>
<evidence type="ECO:0000313" key="14">
    <source>
        <dbReference type="Proteomes" id="UP000181860"/>
    </source>
</evidence>
<dbReference type="RefSeq" id="WP_013853626.1">
    <property type="nucleotide sequence ID" value="NZ_CP123735.1"/>
</dbReference>
<dbReference type="PANTHER" id="PTHR11067">
    <property type="entry name" value="INOSINE TRIPHOSPHATE PYROPHOSPHATASE/HAM1 PROTEIN"/>
    <property type="match status" value="1"/>
</dbReference>
<evidence type="ECO:0000256" key="11">
    <source>
        <dbReference type="RuleBase" id="RU003781"/>
    </source>
</evidence>
<keyword evidence="4 10" id="KW-0547">Nucleotide-binding</keyword>
<evidence type="ECO:0000313" key="12">
    <source>
        <dbReference type="EMBL" id="SDA39442.1"/>
    </source>
</evidence>
<organism evidence="13 15">
    <name type="scientific">Lactobacillus kefiranofaciens</name>
    <dbReference type="NCBI Taxonomy" id="267818"/>
    <lineage>
        <taxon>Bacteria</taxon>
        <taxon>Bacillati</taxon>
        <taxon>Bacillota</taxon>
        <taxon>Bacilli</taxon>
        <taxon>Lactobacillales</taxon>
        <taxon>Lactobacillaceae</taxon>
        <taxon>Lactobacillus</taxon>
    </lineage>
</organism>
<dbReference type="SUPFAM" id="SSF52972">
    <property type="entry name" value="ITPase-like"/>
    <property type="match status" value="1"/>
</dbReference>